<proteinExistence type="predicted"/>
<evidence type="ECO:0000313" key="1">
    <source>
        <dbReference type="EMBL" id="QHU12191.1"/>
    </source>
</evidence>
<reference evidence="1" key="1">
    <citation type="journal article" date="2020" name="Nature">
        <title>Giant virus diversity and host interactions through global metagenomics.</title>
        <authorList>
            <person name="Schulz F."/>
            <person name="Roux S."/>
            <person name="Paez-Espino D."/>
            <person name="Jungbluth S."/>
            <person name="Walsh D.A."/>
            <person name="Denef V.J."/>
            <person name="McMahon K.D."/>
            <person name="Konstantinidis K.T."/>
            <person name="Eloe-Fadrosh E.A."/>
            <person name="Kyrpides N.C."/>
            <person name="Woyke T."/>
        </authorList>
    </citation>
    <scope>NUCLEOTIDE SEQUENCE</scope>
    <source>
        <strain evidence="1">GVMAG-S-1101171-110</strain>
    </source>
</reference>
<dbReference type="AlphaFoldDB" id="A0A6C0K4V9"/>
<name>A0A6C0K4V9_9ZZZZ</name>
<dbReference type="EMBL" id="MN740798">
    <property type="protein sequence ID" value="QHU12191.1"/>
    <property type="molecule type" value="Genomic_DNA"/>
</dbReference>
<organism evidence="1">
    <name type="scientific">viral metagenome</name>
    <dbReference type="NCBI Taxonomy" id="1070528"/>
    <lineage>
        <taxon>unclassified sequences</taxon>
        <taxon>metagenomes</taxon>
        <taxon>organismal metagenomes</taxon>
    </lineage>
</organism>
<protein>
    <submittedName>
        <fullName evidence="1">Uncharacterized protein</fullName>
    </submittedName>
</protein>
<accession>A0A6C0K4V9</accession>
<sequence length="201" mass="23426">MRKGKHYDIHDNGARPFRVYVDGNKVAIYKDVHMEIGEPEDYSKLIMELRVKDIYVGKSTGHAEGADHLPDKAHMFVGNSLLLHVSANRYVHVGSSIYEFQMDDKVDKYFSMVGRNDVTYPVLLGTDNVYFMLEGDHCYLPRGMLPAKLTKAQWEDAYTYFYGWLDPINGRHRTDKERNKDALENHAKKMKGYRLIQKREF</sequence>